<dbReference type="EMBL" id="UINC01210298">
    <property type="protein sequence ID" value="SVE33703.1"/>
    <property type="molecule type" value="Genomic_DNA"/>
</dbReference>
<dbReference type="AlphaFoldDB" id="A0A383CNT1"/>
<evidence type="ECO:0008006" key="2">
    <source>
        <dbReference type="Google" id="ProtNLM"/>
    </source>
</evidence>
<organism evidence="1">
    <name type="scientific">marine metagenome</name>
    <dbReference type="NCBI Taxonomy" id="408172"/>
    <lineage>
        <taxon>unclassified sequences</taxon>
        <taxon>metagenomes</taxon>
        <taxon>ecological metagenomes</taxon>
    </lineage>
</organism>
<accession>A0A383CNT1</accession>
<dbReference type="SUPFAM" id="SSF51197">
    <property type="entry name" value="Clavaminate synthase-like"/>
    <property type="match status" value="1"/>
</dbReference>
<proteinExistence type="predicted"/>
<gene>
    <name evidence="1" type="ORF">METZ01_LOCUS486557</name>
</gene>
<sequence>MMSAKPLTDEQVLQFLVDGYLILETDLDEGVHSAIDHRLREVTEQEFWHGNNVAARVPQLHEIVRCPTVHGALTSLLGEGYLYHPHRAVH</sequence>
<reference evidence="1" key="1">
    <citation type="submission" date="2018-05" db="EMBL/GenBank/DDBJ databases">
        <authorList>
            <person name="Lanie J.A."/>
            <person name="Ng W.-L."/>
            <person name="Kazmierczak K.M."/>
            <person name="Andrzejewski T.M."/>
            <person name="Davidsen T.M."/>
            <person name="Wayne K.J."/>
            <person name="Tettelin H."/>
            <person name="Glass J.I."/>
            <person name="Rusch D."/>
            <person name="Podicherti R."/>
            <person name="Tsui H.-C.T."/>
            <person name="Winkler M.E."/>
        </authorList>
    </citation>
    <scope>NUCLEOTIDE SEQUENCE</scope>
</reference>
<name>A0A383CNT1_9ZZZZ</name>
<evidence type="ECO:0000313" key="1">
    <source>
        <dbReference type="EMBL" id="SVE33703.1"/>
    </source>
</evidence>
<dbReference type="Gene3D" id="2.60.120.620">
    <property type="entry name" value="q2cbj1_9rhob like domain"/>
    <property type="match status" value="1"/>
</dbReference>
<feature type="non-terminal residue" evidence="1">
    <location>
        <position position="90"/>
    </location>
</feature>
<protein>
    <recommendedName>
        <fullName evidence="2">Phytanoyl-CoA dioxygenase</fullName>
    </recommendedName>
</protein>